<proteinExistence type="predicted"/>
<gene>
    <name evidence="2" type="ORF">GW7_19267</name>
</gene>
<dbReference type="InterPro" id="IPR039751">
    <property type="entry name" value="HERPUD1/2"/>
</dbReference>
<dbReference type="EMBL" id="JH165886">
    <property type="protein sequence ID" value="EHA97978.1"/>
    <property type="molecule type" value="Genomic_DNA"/>
</dbReference>
<feature type="compositionally biased region" description="Polar residues" evidence="1">
    <location>
        <begin position="83"/>
        <end position="96"/>
    </location>
</feature>
<dbReference type="PANTHER" id="PTHR12943:SF5">
    <property type="entry name" value="HOMOCYSTEINE-RESPONSIVE ENDOPLASMIC RETICULUM-RESIDENT UBIQUITIN-LIKE DOMAIN MEMBER 2 PROTEIN"/>
    <property type="match status" value="1"/>
</dbReference>
<dbReference type="Proteomes" id="UP000006813">
    <property type="component" value="Unassembled WGS sequence"/>
</dbReference>
<dbReference type="PANTHER" id="PTHR12943">
    <property type="entry name" value="HOMOCYSTEINE-RESPONSIVE ENDOPLASMIC RETICULUM-RESIDENT UNIQUITIN-LIKE DOMAIN HERPUD PROTEIN FAMILY MEMBER"/>
    <property type="match status" value="1"/>
</dbReference>
<dbReference type="GO" id="GO:0030968">
    <property type="term" value="P:endoplasmic reticulum unfolded protein response"/>
    <property type="evidence" value="ECO:0007669"/>
    <property type="project" value="TreeGrafter"/>
</dbReference>
<evidence type="ECO:0000256" key="1">
    <source>
        <dbReference type="SAM" id="MobiDB-lite"/>
    </source>
</evidence>
<name>G5ALR8_HETGA</name>
<dbReference type="AlphaFoldDB" id="G5ALR8"/>
<organism evidence="2 3">
    <name type="scientific">Heterocephalus glaber</name>
    <name type="common">Naked mole rat</name>
    <dbReference type="NCBI Taxonomy" id="10181"/>
    <lineage>
        <taxon>Eukaryota</taxon>
        <taxon>Metazoa</taxon>
        <taxon>Chordata</taxon>
        <taxon>Craniata</taxon>
        <taxon>Vertebrata</taxon>
        <taxon>Euteleostomi</taxon>
        <taxon>Mammalia</taxon>
        <taxon>Eutheria</taxon>
        <taxon>Euarchontoglires</taxon>
        <taxon>Glires</taxon>
        <taxon>Rodentia</taxon>
        <taxon>Hystricomorpha</taxon>
        <taxon>Bathyergidae</taxon>
        <taxon>Heterocephalus</taxon>
    </lineage>
</organism>
<feature type="compositionally biased region" description="Low complexity" evidence="1">
    <location>
        <begin position="65"/>
        <end position="82"/>
    </location>
</feature>
<feature type="region of interest" description="Disordered" evidence="1">
    <location>
        <begin position="40"/>
        <end position="112"/>
    </location>
</feature>
<protein>
    <submittedName>
        <fullName evidence="2">Homocysteine-responsive endoplasmic reticulum-resident ubiquitin-like domain member 2 protein</fullName>
    </submittedName>
</protein>
<dbReference type="Gene3D" id="3.10.20.90">
    <property type="entry name" value="Phosphatidylinositol 3-kinase Catalytic Subunit, Chain A, domain 1"/>
    <property type="match status" value="1"/>
</dbReference>
<feature type="compositionally biased region" description="Polar residues" evidence="1">
    <location>
        <begin position="40"/>
        <end position="53"/>
    </location>
</feature>
<accession>G5ALR8</accession>
<feature type="region of interest" description="Disordered" evidence="1">
    <location>
        <begin position="169"/>
        <end position="225"/>
    </location>
</feature>
<reference evidence="2 3" key="1">
    <citation type="journal article" date="2011" name="Nature">
        <title>Genome sequencing reveals insights into physiology and longevity of the naked mole rat.</title>
        <authorList>
            <person name="Kim E.B."/>
            <person name="Fang X."/>
            <person name="Fushan A.A."/>
            <person name="Huang Z."/>
            <person name="Lobanov A.V."/>
            <person name="Han L."/>
            <person name="Marino S.M."/>
            <person name="Sun X."/>
            <person name="Turanov A.A."/>
            <person name="Yang P."/>
            <person name="Yim S.H."/>
            <person name="Zhao X."/>
            <person name="Kasaikina M.V."/>
            <person name="Stoletzki N."/>
            <person name="Peng C."/>
            <person name="Polak P."/>
            <person name="Xiong Z."/>
            <person name="Kiezun A."/>
            <person name="Zhu Y."/>
            <person name="Chen Y."/>
            <person name="Kryukov G.V."/>
            <person name="Zhang Q."/>
            <person name="Peshkin L."/>
            <person name="Yang L."/>
            <person name="Bronson R.T."/>
            <person name="Buffenstein R."/>
            <person name="Wang B."/>
            <person name="Han C."/>
            <person name="Li Q."/>
            <person name="Chen L."/>
            <person name="Zhao W."/>
            <person name="Sunyaev S.R."/>
            <person name="Park T.J."/>
            <person name="Zhang G."/>
            <person name="Wang J."/>
            <person name="Gladyshev V.N."/>
        </authorList>
    </citation>
    <scope>NUCLEOTIDE SEQUENCE [LARGE SCALE GENOMIC DNA]</scope>
</reference>
<sequence length="225" mass="24485">MDQSGKEIPVTLIIKAPNQKYSDQTISYFLNWTVGKLKTHLSTSRTPPSSPEASTCKENHEAFASRSSSSSDHLRSTTPSSSQETLSLATGSSSEGLRQRALPQAHTNRAPSHQFPHAMQENMEHQFPRQAAAPAPAYPALSPLQMLWWQQVYAQQYYLQYQAAVSAQATSGPSPAQPPASQPLNVAHVPGEEPSQAPNLENRAANENVPRNAKGGPALNEDDFN</sequence>
<evidence type="ECO:0000313" key="2">
    <source>
        <dbReference type="EMBL" id="EHA97978.1"/>
    </source>
</evidence>
<evidence type="ECO:0000313" key="3">
    <source>
        <dbReference type="Proteomes" id="UP000006813"/>
    </source>
</evidence>
<dbReference type="InParanoid" id="G5ALR8"/>